<evidence type="ECO:0000256" key="2">
    <source>
        <dbReference type="ARBA" id="ARBA00022801"/>
    </source>
</evidence>
<dbReference type="PANTHER" id="PTHR23131">
    <property type="entry name" value="ENDORIBONUCLEASE LACTB2"/>
    <property type="match status" value="1"/>
</dbReference>
<dbReference type="CDD" id="cd07722">
    <property type="entry name" value="LACTB2-like_MBL-fold"/>
    <property type="match status" value="1"/>
</dbReference>
<keyword evidence="3" id="KW-0862">Zinc</keyword>
<dbReference type="Gene3D" id="3.60.15.10">
    <property type="entry name" value="Ribonuclease Z/Hydroxyacylglutathione hydrolase-like"/>
    <property type="match status" value="1"/>
</dbReference>
<name>A0A8J4WJL7_9TREM</name>
<gene>
    <name evidence="5" type="ORF">PHET_03459</name>
</gene>
<sequence>MPPSLPFIPPVTILTPLVTRVLGHNPGRFTLQGTNSYLVGSPKLARVLIDTTNRVPGLETYLSHLKSQLEQCQVGCPLSAIILTHWHPDHTEGISGVLDLARQITLRNSSVDSHVSIPVYKHPGGPDLGDLSFFNGPFEFVHDNQVIPLPTEKGDTKTIQLRVLFTPGHAEDHICLLMEDHLGQAIALFTGDAILGHGSTTVRNLPEFMRSLYRIRSIAEGQEAASTAGTNFIQPPRSFMLFPAHGLEVTEYRKRIDENIANRLDRLSKTSDFLSKNLHSVWIGESELLRFVYPEVPQVLRMAALFNLRHSLFWIASDSEPLPSPVNSPRNSLIARISDGSERTIDVSEFYYLLDCFERSQSPASGAVIEDVKYILGTDWEWKFSA</sequence>
<dbReference type="SMART" id="SM00849">
    <property type="entry name" value="Lactamase_B"/>
    <property type="match status" value="1"/>
</dbReference>
<evidence type="ECO:0000256" key="1">
    <source>
        <dbReference type="ARBA" id="ARBA00022723"/>
    </source>
</evidence>
<accession>A0A8J4WJL7</accession>
<keyword evidence="1" id="KW-0479">Metal-binding</keyword>
<evidence type="ECO:0000313" key="5">
    <source>
        <dbReference type="EMBL" id="KAF5402804.1"/>
    </source>
</evidence>
<organism evidence="5 6">
    <name type="scientific">Paragonimus heterotremus</name>
    <dbReference type="NCBI Taxonomy" id="100268"/>
    <lineage>
        <taxon>Eukaryota</taxon>
        <taxon>Metazoa</taxon>
        <taxon>Spiralia</taxon>
        <taxon>Lophotrochozoa</taxon>
        <taxon>Platyhelminthes</taxon>
        <taxon>Trematoda</taxon>
        <taxon>Digenea</taxon>
        <taxon>Plagiorchiida</taxon>
        <taxon>Troglotremata</taxon>
        <taxon>Troglotrematidae</taxon>
        <taxon>Paragonimus</taxon>
    </lineage>
</organism>
<dbReference type="GO" id="GO:0016787">
    <property type="term" value="F:hydrolase activity"/>
    <property type="evidence" value="ECO:0007669"/>
    <property type="project" value="UniProtKB-KW"/>
</dbReference>
<proteinExistence type="predicted"/>
<dbReference type="OrthoDB" id="17458at2759"/>
<dbReference type="InterPro" id="IPR001279">
    <property type="entry name" value="Metallo-B-lactamas"/>
</dbReference>
<feature type="domain" description="Metallo-beta-lactamase" evidence="4">
    <location>
        <begin position="33"/>
        <end position="245"/>
    </location>
</feature>
<dbReference type="SUPFAM" id="SSF56281">
    <property type="entry name" value="Metallo-hydrolase/oxidoreductase"/>
    <property type="match status" value="1"/>
</dbReference>
<reference evidence="5" key="1">
    <citation type="submission" date="2019-05" db="EMBL/GenBank/DDBJ databases">
        <title>Annotation for the trematode Paragonimus heterotremus.</title>
        <authorList>
            <person name="Choi Y.-J."/>
        </authorList>
    </citation>
    <scope>NUCLEOTIDE SEQUENCE</scope>
    <source>
        <strain evidence="5">LC</strain>
    </source>
</reference>
<dbReference type="EMBL" id="LUCH01001592">
    <property type="protein sequence ID" value="KAF5402804.1"/>
    <property type="molecule type" value="Genomic_DNA"/>
</dbReference>
<dbReference type="InterPro" id="IPR047921">
    <property type="entry name" value="LACTB2-like_MBL-fold"/>
</dbReference>
<comment type="caution">
    <text evidence="5">The sequence shown here is derived from an EMBL/GenBank/DDBJ whole genome shotgun (WGS) entry which is preliminary data.</text>
</comment>
<dbReference type="Proteomes" id="UP000748531">
    <property type="component" value="Unassembled WGS sequence"/>
</dbReference>
<keyword evidence="2" id="KW-0378">Hydrolase</keyword>
<dbReference type="InterPro" id="IPR036866">
    <property type="entry name" value="RibonucZ/Hydroxyglut_hydro"/>
</dbReference>
<dbReference type="AlphaFoldDB" id="A0A8J4WJL7"/>
<dbReference type="GO" id="GO:0046872">
    <property type="term" value="F:metal ion binding"/>
    <property type="evidence" value="ECO:0007669"/>
    <property type="project" value="UniProtKB-KW"/>
</dbReference>
<dbReference type="Pfam" id="PF00753">
    <property type="entry name" value="Lactamase_B"/>
    <property type="match status" value="1"/>
</dbReference>
<evidence type="ECO:0000256" key="3">
    <source>
        <dbReference type="ARBA" id="ARBA00022833"/>
    </source>
</evidence>
<evidence type="ECO:0000313" key="6">
    <source>
        <dbReference type="Proteomes" id="UP000748531"/>
    </source>
</evidence>
<dbReference type="PANTHER" id="PTHR23131:SF0">
    <property type="entry name" value="ENDORIBONUCLEASE LACTB2"/>
    <property type="match status" value="1"/>
</dbReference>
<keyword evidence="6" id="KW-1185">Reference proteome</keyword>
<evidence type="ECO:0000259" key="4">
    <source>
        <dbReference type="SMART" id="SM00849"/>
    </source>
</evidence>
<dbReference type="InterPro" id="IPR050662">
    <property type="entry name" value="Sec-metab_biosynth-thioest"/>
</dbReference>
<protein>
    <submittedName>
        <fullName evidence="5">Beta-lactamase protein 2</fullName>
    </submittedName>
</protein>